<evidence type="ECO:0000259" key="2">
    <source>
        <dbReference type="Pfam" id="PF05598"/>
    </source>
</evidence>
<feature type="region of interest" description="Disordered" evidence="1">
    <location>
        <begin position="16"/>
        <end position="35"/>
    </location>
</feature>
<reference evidence="3" key="1">
    <citation type="submission" date="2023-07" db="EMBL/GenBank/DDBJ databases">
        <title>Fictibacillus sp. isolated from freshwater pond.</title>
        <authorList>
            <person name="Kirdat K."/>
            <person name="Bhat A."/>
            <person name="Mourya A."/>
            <person name="Yadav A."/>
        </authorList>
    </citation>
    <scope>NUCLEOTIDE SEQUENCE</scope>
    <source>
        <strain evidence="3">NE201</strain>
    </source>
</reference>
<organism evidence="3 4">
    <name type="scientific">Fictibacillus fluitans</name>
    <dbReference type="NCBI Taxonomy" id="3058422"/>
    <lineage>
        <taxon>Bacteria</taxon>
        <taxon>Bacillati</taxon>
        <taxon>Bacillota</taxon>
        <taxon>Bacilli</taxon>
        <taxon>Bacillales</taxon>
        <taxon>Fictibacillaceae</taxon>
        <taxon>Fictibacillus</taxon>
    </lineage>
</organism>
<dbReference type="EMBL" id="JAUHTR010000036">
    <property type="protein sequence ID" value="MDN4527735.1"/>
    <property type="molecule type" value="Genomic_DNA"/>
</dbReference>
<evidence type="ECO:0000313" key="3">
    <source>
        <dbReference type="EMBL" id="MDN4527735.1"/>
    </source>
</evidence>
<feature type="domain" description="Transposase InsH N-terminal" evidence="2">
    <location>
        <begin position="49"/>
        <end position="138"/>
    </location>
</feature>
<dbReference type="Pfam" id="PF05598">
    <property type="entry name" value="DUF772"/>
    <property type="match status" value="1"/>
</dbReference>
<proteinExistence type="predicted"/>
<dbReference type="InterPro" id="IPR008490">
    <property type="entry name" value="Transposase_InsH_N"/>
</dbReference>
<evidence type="ECO:0000313" key="4">
    <source>
        <dbReference type="Proteomes" id="UP001172721"/>
    </source>
</evidence>
<gene>
    <name evidence="3" type="ORF">QYB97_25055</name>
</gene>
<protein>
    <submittedName>
        <fullName evidence="3">Transposase</fullName>
    </submittedName>
</protein>
<dbReference type="PANTHER" id="PTHR33408:SF2">
    <property type="entry name" value="TRANSPOSASE DDE DOMAIN-CONTAINING PROTEIN"/>
    <property type="match status" value="1"/>
</dbReference>
<accession>A0ABT8I4U5</accession>
<sequence>MRNLTITTENYTTQTSLPLGGIQESSSTKQKSAPTFKPYDNQQVQMIFDLQEWIPDHHVARVIDEMVEAVPDDRLFSYYSGGGRSSYHPKMMIKVLLYGYSQKVYSCRGIEKLLQENLPAMWLAAMQKPDFRTLNDFRGQRMKVLMDELFETMIWKLIEDEYITMDHYFLDGTKIEADANKYSFVWKKSTMKHEAKLKENIQETLHHINRLTEFEALPEGEETSDELSLPLEEAATILDEEITSLTSAIEKETDTEKRKEMRKKRRIYKKPLKRIRQDFLPRLAKYKEQNELFEDRNSYSKTD</sequence>
<comment type="caution">
    <text evidence="3">The sequence shown here is derived from an EMBL/GenBank/DDBJ whole genome shotgun (WGS) entry which is preliminary data.</text>
</comment>
<evidence type="ECO:0000256" key="1">
    <source>
        <dbReference type="SAM" id="MobiDB-lite"/>
    </source>
</evidence>
<dbReference type="PANTHER" id="PTHR33408">
    <property type="entry name" value="TRANSPOSASE"/>
    <property type="match status" value="1"/>
</dbReference>
<name>A0ABT8I4U5_9BACL</name>
<dbReference type="RefSeq" id="WP_301168716.1">
    <property type="nucleotide sequence ID" value="NZ_JAUHTR010000036.1"/>
</dbReference>
<feature type="compositionally biased region" description="Polar residues" evidence="1">
    <location>
        <begin position="16"/>
        <end position="33"/>
    </location>
</feature>
<dbReference type="Proteomes" id="UP001172721">
    <property type="component" value="Unassembled WGS sequence"/>
</dbReference>
<keyword evidence="4" id="KW-1185">Reference proteome</keyword>
<feature type="non-terminal residue" evidence="3">
    <location>
        <position position="303"/>
    </location>
</feature>